<evidence type="ECO:0000313" key="2">
    <source>
        <dbReference type="Proteomes" id="UP000272706"/>
    </source>
</evidence>
<protein>
    <submittedName>
        <fullName evidence="1">Uncharacterized protein</fullName>
    </submittedName>
</protein>
<organism evidence="1 2">
    <name type="scientific">Mesorhizobium waimense</name>
    <dbReference type="NCBI Taxonomy" id="1300307"/>
    <lineage>
        <taxon>Bacteria</taxon>
        <taxon>Pseudomonadati</taxon>
        <taxon>Pseudomonadota</taxon>
        <taxon>Alphaproteobacteria</taxon>
        <taxon>Hyphomicrobiales</taxon>
        <taxon>Phyllobacteriaceae</taxon>
        <taxon>Mesorhizobium</taxon>
    </lineage>
</organism>
<dbReference type="OrthoDB" id="9151463at2"/>
<dbReference type="EMBL" id="QZWZ01000016">
    <property type="protein sequence ID" value="RJT36115.1"/>
    <property type="molecule type" value="Genomic_DNA"/>
</dbReference>
<sequence>MSNTRNFTMVAPGLHSSRRYLGLDDSGRSLFLYLLTGPHQTSCGCSQIRPGYACADLGPHWPLEKYQRYLSTVEEAGLIITDADTNEIYVERWFKHNSKGSWKYAKAIRAQVDKIESEMLREKVDADFMGTELGEAAEAAGSAERAGLSSAANTQSRLLNTRIMQR</sequence>
<dbReference type="Proteomes" id="UP000272706">
    <property type="component" value="Unassembled WGS sequence"/>
</dbReference>
<reference evidence="1 2" key="1">
    <citation type="submission" date="2018-09" db="EMBL/GenBank/DDBJ databases">
        <title>Mesorhizobium carmichaelinearum sp. nov. isolated from Carmichaelinea spp. root nodules in New Zealand.</title>
        <authorList>
            <person name="De Meyer S.E."/>
        </authorList>
    </citation>
    <scope>NUCLEOTIDE SEQUENCE [LARGE SCALE GENOMIC DNA]</scope>
    <source>
        <strain evidence="1 2">ICMP19557</strain>
    </source>
</reference>
<dbReference type="RefSeq" id="WP_120016147.1">
    <property type="nucleotide sequence ID" value="NZ_QZWZ01000016.1"/>
</dbReference>
<dbReference type="AlphaFoldDB" id="A0A3A5KLY5"/>
<name>A0A3A5KLY5_9HYPH</name>
<proteinExistence type="predicted"/>
<comment type="caution">
    <text evidence="1">The sequence shown here is derived from an EMBL/GenBank/DDBJ whole genome shotgun (WGS) entry which is preliminary data.</text>
</comment>
<evidence type="ECO:0000313" key="1">
    <source>
        <dbReference type="EMBL" id="RJT36115.1"/>
    </source>
</evidence>
<accession>A0A3A5KLY5</accession>
<keyword evidence="2" id="KW-1185">Reference proteome</keyword>
<gene>
    <name evidence="1" type="ORF">D3227_20585</name>
</gene>